<proteinExistence type="predicted"/>
<keyword evidence="2" id="KW-1133">Transmembrane helix</keyword>
<protein>
    <submittedName>
        <fullName evidence="3">Uncharacterized protein</fullName>
    </submittedName>
</protein>
<reference evidence="3 4" key="1">
    <citation type="submission" date="2018-04" db="EMBL/GenBank/DDBJ databases">
        <title>The genome of golden apple snail Pomacea canaliculata provides insight into stress tolerance and invasive adaptation.</title>
        <authorList>
            <person name="Liu C."/>
            <person name="Liu B."/>
            <person name="Ren Y."/>
            <person name="Zhang Y."/>
            <person name="Wang H."/>
            <person name="Li S."/>
            <person name="Jiang F."/>
            <person name="Yin L."/>
            <person name="Zhang G."/>
            <person name="Qian W."/>
            <person name="Fan W."/>
        </authorList>
    </citation>
    <scope>NUCLEOTIDE SEQUENCE [LARGE SCALE GENOMIC DNA]</scope>
    <source>
        <strain evidence="3">SZHN2017</strain>
        <tissue evidence="3">Muscle</tissue>
    </source>
</reference>
<organism evidence="3 4">
    <name type="scientific">Pomacea canaliculata</name>
    <name type="common">Golden apple snail</name>
    <dbReference type="NCBI Taxonomy" id="400727"/>
    <lineage>
        <taxon>Eukaryota</taxon>
        <taxon>Metazoa</taxon>
        <taxon>Spiralia</taxon>
        <taxon>Lophotrochozoa</taxon>
        <taxon>Mollusca</taxon>
        <taxon>Gastropoda</taxon>
        <taxon>Caenogastropoda</taxon>
        <taxon>Architaenioglossa</taxon>
        <taxon>Ampullarioidea</taxon>
        <taxon>Ampullariidae</taxon>
        <taxon>Pomacea</taxon>
    </lineage>
</organism>
<comment type="caution">
    <text evidence="3">The sequence shown here is derived from an EMBL/GenBank/DDBJ whole genome shotgun (WGS) entry which is preliminary data.</text>
</comment>
<feature type="region of interest" description="Disordered" evidence="1">
    <location>
        <begin position="65"/>
        <end position="86"/>
    </location>
</feature>
<keyword evidence="4" id="KW-1185">Reference proteome</keyword>
<sequence length="86" mass="9300">MEYGPHEENKNTTSSNLILEDLNSLGLIAFVTIAVLIIGLAVLGNALEIIVAYMSPQMRSLSDICPPNLTPSSPEMTPSTDDLLRQ</sequence>
<feature type="transmembrane region" description="Helical" evidence="2">
    <location>
        <begin position="27"/>
        <end position="53"/>
    </location>
</feature>
<dbReference type="OrthoDB" id="284782at2759"/>
<feature type="compositionally biased region" description="Polar residues" evidence="1">
    <location>
        <begin position="70"/>
        <end position="80"/>
    </location>
</feature>
<keyword evidence="2" id="KW-0472">Membrane</keyword>
<dbReference type="AlphaFoldDB" id="A0A2T7P6Z4"/>
<evidence type="ECO:0000256" key="1">
    <source>
        <dbReference type="SAM" id="MobiDB-lite"/>
    </source>
</evidence>
<dbReference type="Proteomes" id="UP000245119">
    <property type="component" value="Linkage Group LG6"/>
</dbReference>
<gene>
    <name evidence="3" type="ORF">C0Q70_11794</name>
</gene>
<keyword evidence="2" id="KW-0812">Transmembrane</keyword>
<evidence type="ECO:0000256" key="2">
    <source>
        <dbReference type="SAM" id="Phobius"/>
    </source>
</evidence>
<accession>A0A2T7P6Z4</accession>
<dbReference type="EMBL" id="PZQS01000006">
    <property type="protein sequence ID" value="PVD29197.1"/>
    <property type="molecule type" value="Genomic_DNA"/>
</dbReference>
<evidence type="ECO:0000313" key="3">
    <source>
        <dbReference type="EMBL" id="PVD29197.1"/>
    </source>
</evidence>
<evidence type="ECO:0000313" key="4">
    <source>
        <dbReference type="Proteomes" id="UP000245119"/>
    </source>
</evidence>
<name>A0A2T7P6Z4_POMCA</name>